<evidence type="ECO:0000256" key="7">
    <source>
        <dbReference type="ARBA" id="ARBA00023125"/>
    </source>
</evidence>
<accession>A0A9N9SH24</accession>
<comment type="similarity">
    <text evidence="3">Belongs to the maelstrom family.</text>
</comment>
<feature type="compositionally biased region" description="Polar residues" evidence="12">
    <location>
        <begin position="382"/>
        <end position="393"/>
    </location>
</feature>
<keyword evidence="4" id="KW-0217">Developmental protein</keyword>
<dbReference type="PROSITE" id="PS50118">
    <property type="entry name" value="HMG_BOX_2"/>
    <property type="match status" value="1"/>
</dbReference>
<dbReference type="Pfam" id="PF00505">
    <property type="entry name" value="HMG_box"/>
    <property type="match status" value="1"/>
</dbReference>
<dbReference type="SMART" id="SM00398">
    <property type="entry name" value="HMG"/>
    <property type="match status" value="1"/>
</dbReference>
<comment type="subcellular location">
    <subcellularLocation>
        <location evidence="2">Cytoplasm</location>
    </subcellularLocation>
    <subcellularLocation>
        <location evidence="1">Nucleus</location>
    </subcellularLocation>
</comment>
<evidence type="ECO:0000256" key="8">
    <source>
        <dbReference type="ARBA" id="ARBA00023158"/>
    </source>
</evidence>
<name>A0A9N9SH24_PHACE</name>
<reference evidence="14" key="2">
    <citation type="submission" date="2022-10" db="EMBL/GenBank/DDBJ databases">
        <authorList>
            <consortium name="ENA_rothamsted_submissions"/>
            <consortium name="culmorum"/>
            <person name="King R."/>
        </authorList>
    </citation>
    <scope>NUCLEOTIDE SEQUENCE</scope>
</reference>
<evidence type="ECO:0000256" key="10">
    <source>
        <dbReference type="ARBA" id="ARBA00023254"/>
    </source>
</evidence>
<keyword evidence="9 11" id="KW-0539">Nucleus</keyword>
<feature type="region of interest" description="Disordered" evidence="12">
    <location>
        <begin position="353"/>
        <end position="519"/>
    </location>
</feature>
<dbReference type="AlphaFoldDB" id="A0A9N9SH24"/>
<dbReference type="EMBL" id="OU896709">
    <property type="protein sequence ID" value="CAG9819542.1"/>
    <property type="molecule type" value="Genomic_DNA"/>
</dbReference>
<keyword evidence="5" id="KW-0963">Cytoplasm</keyword>
<reference evidence="14" key="1">
    <citation type="submission" date="2022-01" db="EMBL/GenBank/DDBJ databases">
        <authorList>
            <person name="King R."/>
        </authorList>
    </citation>
    <scope>NUCLEOTIDE SEQUENCE</scope>
</reference>
<dbReference type="PANTHER" id="PTHR21358">
    <property type="entry name" value="PROTEIN MAELSTROM HOMOLOG"/>
    <property type="match status" value="1"/>
</dbReference>
<feature type="compositionally biased region" description="Basic and acidic residues" evidence="12">
    <location>
        <begin position="422"/>
        <end position="432"/>
    </location>
</feature>
<dbReference type="SUPFAM" id="SSF47095">
    <property type="entry name" value="HMG-box"/>
    <property type="match status" value="1"/>
</dbReference>
<keyword evidence="6" id="KW-0221">Differentiation</keyword>
<evidence type="ECO:0000256" key="12">
    <source>
        <dbReference type="SAM" id="MobiDB-lite"/>
    </source>
</evidence>
<dbReference type="GO" id="GO:0005634">
    <property type="term" value="C:nucleus"/>
    <property type="evidence" value="ECO:0007669"/>
    <property type="project" value="UniProtKB-SubCell"/>
</dbReference>
<keyword evidence="7 11" id="KW-0238">DNA-binding</keyword>
<evidence type="ECO:0000259" key="13">
    <source>
        <dbReference type="PROSITE" id="PS50118"/>
    </source>
</evidence>
<gene>
    <name evidence="14" type="ORF">PHAECO_LOCUS7577</name>
</gene>
<dbReference type="CDD" id="cd21992">
    <property type="entry name" value="HMG-box_MAEL"/>
    <property type="match status" value="1"/>
</dbReference>
<dbReference type="GO" id="GO:0030154">
    <property type="term" value="P:cell differentiation"/>
    <property type="evidence" value="ECO:0007669"/>
    <property type="project" value="UniProtKB-KW"/>
</dbReference>
<evidence type="ECO:0000256" key="1">
    <source>
        <dbReference type="ARBA" id="ARBA00004123"/>
    </source>
</evidence>
<dbReference type="GO" id="GO:0043565">
    <property type="term" value="F:sequence-specific DNA binding"/>
    <property type="evidence" value="ECO:0007669"/>
    <property type="project" value="TreeGrafter"/>
</dbReference>
<feature type="domain" description="HMG box" evidence="13">
    <location>
        <begin position="6"/>
        <end position="61"/>
    </location>
</feature>
<dbReference type="GO" id="GO:0060964">
    <property type="term" value="P:regulation of miRNA-mediated gene silencing"/>
    <property type="evidence" value="ECO:0007669"/>
    <property type="project" value="InterPro"/>
</dbReference>
<dbReference type="Gene3D" id="1.10.30.10">
    <property type="entry name" value="High mobility group box domain"/>
    <property type="match status" value="1"/>
</dbReference>
<dbReference type="GO" id="GO:0007140">
    <property type="term" value="P:male meiotic nuclear division"/>
    <property type="evidence" value="ECO:0007669"/>
    <property type="project" value="TreeGrafter"/>
</dbReference>
<dbReference type="InterPro" id="IPR036910">
    <property type="entry name" value="HMG_box_dom_sf"/>
</dbReference>
<feature type="DNA-binding region" description="HMG box" evidence="11">
    <location>
        <begin position="6"/>
        <end position="61"/>
    </location>
</feature>
<evidence type="ECO:0000256" key="2">
    <source>
        <dbReference type="ARBA" id="ARBA00004496"/>
    </source>
</evidence>
<dbReference type="OrthoDB" id="24555at2759"/>
<dbReference type="InterPro" id="IPR039259">
    <property type="entry name" value="Protein_maelstrom"/>
</dbReference>
<evidence type="ECO:0000256" key="6">
    <source>
        <dbReference type="ARBA" id="ARBA00022782"/>
    </source>
</evidence>
<dbReference type="PANTHER" id="PTHR21358:SF4">
    <property type="entry name" value="PROTEIN MAELSTROM HOMOLOG"/>
    <property type="match status" value="1"/>
</dbReference>
<evidence type="ECO:0000256" key="4">
    <source>
        <dbReference type="ARBA" id="ARBA00022473"/>
    </source>
</evidence>
<evidence type="ECO:0000256" key="5">
    <source>
        <dbReference type="ARBA" id="ARBA00022490"/>
    </source>
</evidence>
<dbReference type="GO" id="GO:0034587">
    <property type="term" value="P:piRNA processing"/>
    <property type="evidence" value="ECO:0007669"/>
    <property type="project" value="TreeGrafter"/>
</dbReference>
<keyword evidence="10" id="KW-0469">Meiosis</keyword>
<dbReference type="InterPro" id="IPR009071">
    <property type="entry name" value="HMG_box_dom"/>
</dbReference>
<dbReference type="GO" id="GO:0043186">
    <property type="term" value="C:P granule"/>
    <property type="evidence" value="ECO:0007669"/>
    <property type="project" value="TreeGrafter"/>
</dbReference>
<evidence type="ECO:0000313" key="15">
    <source>
        <dbReference type="Proteomes" id="UP001153737"/>
    </source>
</evidence>
<keyword evidence="15" id="KW-1185">Reference proteome</keyword>
<keyword evidence="8" id="KW-0943">RNA-mediated gene silencing</keyword>
<evidence type="ECO:0000256" key="11">
    <source>
        <dbReference type="PROSITE-ProRule" id="PRU00267"/>
    </source>
</evidence>
<sequence length="519" mass="59344">MPPKKKQTPKNAFFYFMMEFKDKHGKKYNSMQEVSDAAGPHWSNMSKEQRRPYEQKALMEKNHVKPVKLTSEGLDIEELEMMEKQEQMKIQEMKDEINYTLNMSNKNGRIKDELFFIIHINHFCYCESEGRYYPAEIAISCFSLEDGVLPQNVFHRCIQPGMLPRGYAHDANLRSKESHQLPPPMYGENENNMEEVYMEMKHFLQTKLSGSKRMPVLYADEKMVKMVQHVLDMWCYDFHEQKPLFKVFNLQYMFRLLRNIVAGYNVWVTDTYSAREIEKDVYAYTGGLSCEIHEVSDVVVHCSRSIVIRYAYIICDNCCPDLHIVMVPGTHVPDTALMPGRSASRANSICSASSTRSSKLRPSTREDDSDSLVSFSSRSEWDNSSVTSSSHMTLESDDQFPLLGGRGGRNKPPSPPTSFHHYSPDESSEKSSVKSYSGATGRAGMSQRSMDLPSSVMKNDEKYQPSASLPPSDFWGRGRPLGESQNRDNAINRDDVNSFPALGRARGLGTRGRRPNRNQ</sequence>
<dbReference type="Pfam" id="PF13017">
    <property type="entry name" value="Maelstrom"/>
    <property type="match status" value="1"/>
</dbReference>
<dbReference type="GO" id="GO:0045892">
    <property type="term" value="P:negative regulation of DNA-templated transcription"/>
    <property type="evidence" value="ECO:0007669"/>
    <property type="project" value="TreeGrafter"/>
</dbReference>
<evidence type="ECO:0000313" key="14">
    <source>
        <dbReference type="EMBL" id="CAG9819542.1"/>
    </source>
</evidence>
<dbReference type="GO" id="GO:0007283">
    <property type="term" value="P:spermatogenesis"/>
    <property type="evidence" value="ECO:0007669"/>
    <property type="project" value="TreeGrafter"/>
</dbReference>
<organism evidence="14 15">
    <name type="scientific">Phaedon cochleariae</name>
    <name type="common">Mustard beetle</name>
    <dbReference type="NCBI Taxonomy" id="80249"/>
    <lineage>
        <taxon>Eukaryota</taxon>
        <taxon>Metazoa</taxon>
        <taxon>Ecdysozoa</taxon>
        <taxon>Arthropoda</taxon>
        <taxon>Hexapoda</taxon>
        <taxon>Insecta</taxon>
        <taxon>Pterygota</taxon>
        <taxon>Neoptera</taxon>
        <taxon>Endopterygota</taxon>
        <taxon>Coleoptera</taxon>
        <taxon>Polyphaga</taxon>
        <taxon>Cucujiformia</taxon>
        <taxon>Chrysomeloidea</taxon>
        <taxon>Chrysomelidae</taxon>
        <taxon>Chrysomelinae</taxon>
        <taxon>Chrysomelini</taxon>
        <taxon>Phaedon</taxon>
    </lineage>
</organism>
<proteinExistence type="inferred from homology"/>
<protein>
    <recommendedName>
        <fullName evidence="13">HMG box domain-containing protein</fullName>
    </recommendedName>
</protein>
<evidence type="ECO:0000256" key="3">
    <source>
        <dbReference type="ARBA" id="ARBA00007057"/>
    </source>
</evidence>
<dbReference type="InterPro" id="IPR024970">
    <property type="entry name" value="Maelstrom"/>
</dbReference>
<dbReference type="Proteomes" id="UP001153737">
    <property type="component" value="Chromosome 3"/>
</dbReference>
<evidence type="ECO:0000256" key="9">
    <source>
        <dbReference type="ARBA" id="ARBA00023242"/>
    </source>
</evidence>